<feature type="signal peptide" evidence="6">
    <location>
        <begin position="1"/>
        <end position="21"/>
    </location>
</feature>
<feature type="domain" description="SusD-like N-terminal" evidence="8">
    <location>
        <begin position="47"/>
        <end position="226"/>
    </location>
</feature>
<evidence type="ECO:0000259" key="7">
    <source>
        <dbReference type="Pfam" id="PF07980"/>
    </source>
</evidence>
<evidence type="ECO:0000256" key="4">
    <source>
        <dbReference type="ARBA" id="ARBA00023136"/>
    </source>
</evidence>
<accession>A0A5D3YLJ6</accession>
<dbReference type="Pfam" id="PF14322">
    <property type="entry name" value="SusD-like_3"/>
    <property type="match status" value="1"/>
</dbReference>
<gene>
    <name evidence="9" type="ORF">LX73_2134</name>
</gene>
<evidence type="ECO:0000256" key="2">
    <source>
        <dbReference type="ARBA" id="ARBA00006275"/>
    </source>
</evidence>
<dbReference type="SUPFAM" id="SSF48452">
    <property type="entry name" value="TPR-like"/>
    <property type="match status" value="1"/>
</dbReference>
<dbReference type="InterPro" id="IPR033985">
    <property type="entry name" value="SusD-like_N"/>
</dbReference>
<reference evidence="9 10" key="1">
    <citation type="submission" date="2019-07" db="EMBL/GenBank/DDBJ databases">
        <title>Genomic Encyclopedia of Archaeal and Bacterial Type Strains, Phase II (KMG-II): from individual species to whole genera.</title>
        <authorList>
            <person name="Goeker M."/>
        </authorList>
    </citation>
    <scope>NUCLEOTIDE SEQUENCE [LARGE SCALE GENOMIC DNA]</scope>
    <source>
        <strain evidence="9 10">DSM 21935</strain>
    </source>
</reference>
<evidence type="ECO:0000256" key="3">
    <source>
        <dbReference type="ARBA" id="ARBA00022729"/>
    </source>
</evidence>
<dbReference type="PROSITE" id="PS51257">
    <property type="entry name" value="PROKAR_LIPOPROTEIN"/>
    <property type="match status" value="1"/>
</dbReference>
<protein>
    <submittedName>
        <fullName evidence="9">Starch-binding associating with outer membrane</fullName>
    </submittedName>
</protein>
<dbReference type="InterPro" id="IPR012944">
    <property type="entry name" value="SusD_RagB_dom"/>
</dbReference>
<evidence type="ECO:0000313" key="10">
    <source>
        <dbReference type="Proteomes" id="UP000324595"/>
    </source>
</evidence>
<dbReference type="AlphaFoldDB" id="A0A5D3YLJ6"/>
<dbReference type="GO" id="GO:0009279">
    <property type="term" value="C:cell outer membrane"/>
    <property type="evidence" value="ECO:0007669"/>
    <property type="project" value="UniProtKB-SubCell"/>
</dbReference>
<comment type="caution">
    <text evidence="9">The sequence shown here is derived from an EMBL/GenBank/DDBJ whole genome shotgun (WGS) entry which is preliminary data.</text>
</comment>
<sequence>MKNLNRLLLFSFILAFTFASCDSVTDIQQPGNLPADQAFEKVEDLELSLSGLYANVDIYDQVYINSVRTDEITIGPGNGGQGLGGQYQFVLNTTSATSTVWTSGYSSIDEINRFINGAQNVQPKSSQQAAYDDYLGQAYAMRAFEHFKLLSFYSEDITDNSSLGVIVSTEVQDQDVKPTRNTTGETFSQILDDIQSAENLINNASASGGDITRFTPAALTALKARIATYRKNYARAESLATEVINNSGISLATGTVSGGNLTGTYSPMFGSDSPGEVIFKLERTLADPYDQQANVGTPAGSGYIGNVYAQVAFYSGAHYTVEAALANLYSAGDIRFYTNLFSNANLPASVQADEPHDFVYKYSGNVSGEDTPLLNDQKVFRLSEMYLIRAEARAGKSSPDLNGAAQDIQTIRAERSLSNSAPLPSYANQQQAFADILTERRKELAFEGHRWFDLRRMGPTANAEIDRDETVTGIRGCSNYSACDGPVPGQSHKYVLPIPQSELNANPNIQQNPGYGGGS</sequence>
<keyword evidence="5" id="KW-0998">Cell outer membrane</keyword>
<feature type="domain" description="RagB/SusD" evidence="7">
    <location>
        <begin position="378"/>
        <end position="515"/>
    </location>
</feature>
<dbReference type="Proteomes" id="UP000324595">
    <property type="component" value="Unassembled WGS sequence"/>
</dbReference>
<proteinExistence type="inferred from homology"/>
<keyword evidence="10" id="KW-1185">Reference proteome</keyword>
<comment type="subcellular location">
    <subcellularLocation>
        <location evidence="1">Cell outer membrane</location>
    </subcellularLocation>
</comment>
<dbReference type="Pfam" id="PF07980">
    <property type="entry name" value="SusD_RagB"/>
    <property type="match status" value="1"/>
</dbReference>
<dbReference type="RefSeq" id="WP_148899455.1">
    <property type="nucleotide sequence ID" value="NZ_VNHY01000003.1"/>
</dbReference>
<dbReference type="CDD" id="cd08977">
    <property type="entry name" value="SusD"/>
    <property type="match status" value="1"/>
</dbReference>
<evidence type="ECO:0000256" key="1">
    <source>
        <dbReference type="ARBA" id="ARBA00004442"/>
    </source>
</evidence>
<dbReference type="EMBL" id="VNHY01000003">
    <property type="protein sequence ID" value="TYP92768.1"/>
    <property type="molecule type" value="Genomic_DNA"/>
</dbReference>
<dbReference type="OrthoDB" id="9792139at2"/>
<comment type="similarity">
    <text evidence="2">Belongs to the SusD family.</text>
</comment>
<name>A0A5D3YLJ6_9BACT</name>
<evidence type="ECO:0000313" key="9">
    <source>
        <dbReference type="EMBL" id="TYP92768.1"/>
    </source>
</evidence>
<feature type="chain" id="PRO_5023002041" evidence="6">
    <location>
        <begin position="22"/>
        <end position="519"/>
    </location>
</feature>
<keyword evidence="4" id="KW-0472">Membrane</keyword>
<keyword evidence="3 6" id="KW-0732">Signal</keyword>
<dbReference type="Gene3D" id="1.25.40.390">
    <property type="match status" value="1"/>
</dbReference>
<organism evidence="9 10">
    <name type="scientific">Fodinibius salinus</name>
    <dbReference type="NCBI Taxonomy" id="860790"/>
    <lineage>
        <taxon>Bacteria</taxon>
        <taxon>Pseudomonadati</taxon>
        <taxon>Balneolota</taxon>
        <taxon>Balneolia</taxon>
        <taxon>Balneolales</taxon>
        <taxon>Balneolaceae</taxon>
        <taxon>Fodinibius</taxon>
    </lineage>
</organism>
<evidence type="ECO:0000256" key="5">
    <source>
        <dbReference type="ARBA" id="ARBA00023237"/>
    </source>
</evidence>
<dbReference type="InterPro" id="IPR011990">
    <property type="entry name" value="TPR-like_helical_dom_sf"/>
</dbReference>
<evidence type="ECO:0000259" key="8">
    <source>
        <dbReference type="Pfam" id="PF14322"/>
    </source>
</evidence>
<evidence type="ECO:0000256" key="6">
    <source>
        <dbReference type="SAM" id="SignalP"/>
    </source>
</evidence>